<keyword evidence="6" id="KW-0067">ATP-binding</keyword>
<comment type="caution">
    <text evidence="8">The sequence shown here is derived from an EMBL/GenBank/DDBJ whole genome shotgun (WGS) entry which is preliminary data.</text>
</comment>
<evidence type="ECO:0000256" key="2">
    <source>
        <dbReference type="ARBA" id="ARBA00022527"/>
    </source>
</evidence>
<dbReference type="Proteomes" id="UP000525686">
    <property type="component" value="Unassembled WGS sequence"/>
</dbReference>
<dbReference type="SUPFAM" id="SSF56112">
    <property type="entry name" value="Protein kinase-like (PK-like)"/>
    <property type="match status" value="1"/>
</dbReference>
<dbReference type="PANTHER" id="PTHR43289:SF6">
    <property type="entry name" value="SERINE_THREONINE-PROTEIN KINASE NEKL-3"/>
    <property type="match status" value="1"/>
</dbReference>
<organism evidence="8 9">
    <name type="scientific">Streptomyces alkaliterrae</name>
    <dbReference type="NCBI Taxonomy" id="2213162"/>
    <lineage>
        <taxon>Bacteria</taxon>
        <taxon>Bacillati</taxon>
        <taxon>Actinomycetota</taxon>
        <taxon>Actinomycetes</taxon>
        <taxon>Kitasatosporales</taxon>
        <taxon>Streptomycetaceae</taxon>
        <taxon>Streptomyces</taxon>
    </lineage>
</organism>
<dbReference type="Gene3D" id="1.10.510.10">
    <property type="entry name" value="Transferase(Phosphotransferase) domain 1"/>
    <property type="match status" value="1"/>
</dbReference>
<keyword evidence="4" id="KW-0547">Nucleotide-binding</keyword>
<keyword evidence="3" id="KW-0808">Transferase</keyword>
<dbReference type="SMART" id="SM00220">
    <property type="entry name" value="S_TKc"/>
    <property type="match status" value="1"/>
</dbReference>
<dbReference type="CDD" id="cd14014">
    <property type="entry name" value="STKc_PknB_like"/>
    <property type="match status" value="1"/>
</dbReference>
<dbReference type="PROSITE" id="PS00108">
    <property type="entry name" value="PROTEIN_KINASE_ST"/>
    <property type="match status" value="1"/>
</dbReference>
<dbReference type="InterPro" id="IPR011009">
    <property type="entry name" value="Kinase-like_dom_sf"/>
</dbReference>
<sequence>MAEVWKARDLRLDRTVVAKFLRIAERGAPAARRFKREARILAGIDDRRVVRVHDVDEAEIDGERYLYIITQYVEGDTLRTVLPTGEALSVARALHLATELCEALTPVHDSGLVHRDVKPGNVMVRHARCGGVARAGSTDLGGEEQLVLLDFGIARAYTAAGGLGGAGRITGTAQLMGTPGYMAPERFLLEPEGPAADVYSVGCVLFEMLTGSRPYVGDDYGELARSHCHGRVPSARAVRSELPAALEELLLLLLAKRAGDRPADAREVARALRELRAAPPRTRRPPPDPVGRLEARLDAVLAAEHTPAERARLLTEIADTARETLPADHVGGWYLMLRLARALRAASAPAAAAERLAPVAARAREVYGPSHRLTLACAVNLARYLGEAGHPMTAAGHLAETRTAVADTLPPTDPWLSEVRFDLAHWLETAGETGRAGLEYRALYEDYCRTYGPDAPETSRLYELIDRATSEE</sequence>
<dbReference type="Gene3D" id="3.30.200.20">
    <property type="entry name" value="Phosphorylase Kinase, domain 1"/>
    <property type="match status" value="1"/>
</dbReference>
<keyword evidence="2 8" id="KW-0723">Serine/threonine-protein kinase</keyword>
<evidence type="ECO:0000313" key="9">
    <source>
        <dbReference type="Proteomes" id="UP000525686"/>
    </source>
</evidence>
<evidence type="ECO:0000256" key="1">
    <source>
        <dbReference type="ARBA" id="ARBA00012513"/>
    </source>
</evidence>
<reference evidence="9" key="1">
    <citation type="submission" date="2020-05" db="EMBL/GenBank/DDBJ databases">
        <title>Classification of alakaliphilic streptomycetes isolated from an alkaline soil next to Lonar Crater, India and a proposal for the recognition of Streptomyces alkaliterrae sp. nov.</title>
        <authorList>
            <person name="Golinska P."/>
        </authorList>
    </citation>
    <scope>NUCLEOTIDE SEQUENCE [LARGE SCALE GENOMIC DNA]</scope>
    <source>
        <strain evidence="9">OF3</strain>
    </source>
</reference>
<protein>
    <recommendedName>
        <fullName evidence="1">non-specific serine/threonine protein kinase</fullName>
        <ecNumber evidence="1">2.7.11.1</ecNumber>
    </recommendedName>
</protein>
<evidence type="ECO:0000256" key="4">
    <source>
        <dbReference type="ARBA" id="ARBA00022741"/>
    </source>
</evidence>
<dbReference type="EMBL" id="JABJWZ010000008">
    <property type="protein sequence ID" value="MBB1252167.1"/>
    <property type="molecule type" value="Genomic_DNA"/>
</dbReference>
<dbReference type="AlphaFoldDB" id="A0A7W3WGY5"/>
<dbReference type="InterPro" id="IPR011990">
    <property type="entry name" value="TPR-like_helical_dom_sf"/>
</dbReference>
<dbReference type="PANTHER" id="PTHR43289">
    <property type="entry name" value="MITOGEN-ACTIVATED PROTEIN KINASE KINASE KINASE 20-RELATED"/>
    <property type="match status" value="1"/>
</dbReference>
<name>A0A7W3WGY5_9ACTN</name>
<evidence type="ECO:0000256" key="5">
    <source>
        <dbReference type="ARBA" id="ARBA00022777"/>
    </source>
</evidence>
<gene>
    <name evidence="8" type="ORF">H3146_02120</name>
</gene>
<dbReference type="Pfam" id="PF00069">
    <property type="entry name" value="Pkinase"/>
    <property type="match status" value="1"/>
</dbReference>
<dbReference type="InterPro" id="IPR008271">
    <property type="entry name" value="Ser/Thr_kinase_AS"/>
</dbReference>
<evidence type="ECO:0000256" key="6">
    <source>
        <dbReference type="ARBA" id="ARBA00022840"/>
    </source>
</evidence>
<evidence type="ECO:0000256" key="3">
    <source>
        <dbReference type="ARBA" id="ARBA00022679"/>
    </source>
</evidence>
<dbReference type="EC" id="2.7.11.1" evidence="1"/>
<dbReference type="GO" id="GO:0005524">
    <property type="term" value="F:ATP binding"/>
    <property type="evidence" value="ECO:0007669"/>
    <property type="project" value="UniProtKB-KW"/>
</dbReference>
<proteinExistence type="predicted"/>
<dbReference type="InterPro" id="IPR000719">
    <property type="entry name" value="Prot_kinase_dom"/>
</dbReference>
<feature type="domain" description="Protein kinase" evidence="7">
    <location>
        <begin position="1"/>
        <end position="273"/>
    </location>
</feature>
<dbReference type="GO" id="GO:0004674">
    <property type="term" value="F:protein serine/threonine kinase activity"/>
    <property type="evidence" value="ECO:0007669"/>
    <property type="project" value="UniProtKB-KW"/>
</dbReference>
<dbReference type="RefSeq" id="WP_181353315.1">
    <property type="nucleotide sequence ID" value="NZ_JABJWZ010000008.1"/>
</dbReference>
<dbReference type="PROSITE" id="PS50011">
    <property type="entry name" value="PROTEIN_KINASE_DOM"/>
    <property type="match status" value="1"/>
</dbReference>
<accession>A0A7W3WGY5</accession>
<keyword evidence="5 8" id="KW-0418">Kinase</keyword>
<evidence type="ECO:0000259" key="7">
    <source>
        <dbReference type="PROSITE" id="PS50011"/>
    </source>
</evidence>
<evidence type="ECO:0000313" key="8">
    <source>
        <dbReference type="EMBL" id="MBB1252167.1"/>
    </source>
</evidence>
<dbReference type="Gene3D" id="1.25.40.10">
    <property type="entry name" value="Tetratricopeptide repeat domain"/>
    <property type="match status" value="1"/>
</dbReference>